<dbReference type="GO" id="GO:0006310">
    <property type="term" value="P:DNA recombination"/>
    <property type="evidence" value="ECO:0007669"/>
    <property type="project" value="UniProtKB-KW"/>
</dbReference>
<proteinExistence type="inferred from homology"/>
<dbReference type="InterPro" id="IPR002104">
    <property type="entry name" value="Integrase_catalytic"/>
</dbReference>
<protein>
    <submittedName>
        <fullName evidence="6">Phage integrase</fullName>
    </submittedName>
</protein>
<keyword evidence="2" id="KW-0229">DNA integration</keyword>
<dbReference type="InterPro" id="IPR013762">
    <property type="entry name" value="Integrase-like_cat_sf"/>
</dbReference>
<name>A0A1S7LP59_MAGMO</name>
<evidence type="ECO:0000256" key="2">
    <source>
        <dbReference type="ARBA" id="ARBA00022908"/>
    </source>
</evidence>
<dbReference type="GO" id="GO:0003677">
    <property type="term" value="F:DNA binding"/>
    <property type="evidence" value="ECO:0007669"/>
    <property type="project" value="UniProtKB-KW"/>
</dbReference>
<dbReference type="PROSITE" id="PS51898">
    <property type="entry name" value="TYR_RECOMBINASE"/>
    <property type="match status" value="1"/>
</dbReference>
<dbReference type="SUPFAM" id="SSF56349">
    <property type="entry name" value="DNA breaking-rejoining enzymes"/>
    <property type="match status" value="1"/>
</dbReference>
<evidence type="ECO:0000313" key="6">
    <source>
        <dbReference type="EMBL" id="CRH07566.1"/>
    </source>
</evidence>
<keyword evidence="4" id="KW-0233">DNA recombination</keyword>
<organism evidence="6">
    <name type="scientific">Magnetococcus massalia (strain MO-1)</name>
    <dbReference type="NCBI Taxonomy" id="451514"/>
    <lineage>
        <taxon>Bacteria</taxon>
        <taxon>Pseudomonadati</taxon>
        <taxon>Pseudomonadota</taxon>
        <taxon>Magnetococcia</taxon>
        <taxon>Magnetococcales</taxon>
        <taxon>Magnetococcaceae</taxon>
        <taxon>Magnetococcus</taxon>
    </lineage>
</organism>
<keyword evidence="3" id="KW-0238">DNA-binding</keyword>
<dbReference type="Pfam" id="PF00589">
    <property type="entry name" value="Phage_integrase"/>
    <property type="match status" value="1"/>
</dbReference>
<accession>A0A1S7LP59</accession>
<dbReference type="InterPro" id="IPR010998">
    <property type="entry name" value="Integrase_recombinase_N"/>
</dbReference>
<gene>
    <name evidence="6" type="ORF">MAGMO_3429</name>
</gene>
<evidence type="ECO:0000259" key="5">
    <source>
        <dbReference type="PROSITE" id="PS51898"/>
    </source>
</evidence>
<dbReference type="GO" id="GO:0015074">
    <property type="term" value="P:DNA integration"/>
    <property type="evidence" value="ECO:0007669"/>
    <property type="project" value="UniProtKB-KW"/>
</dbReference>
<dbReference type="Gene3D" id="1.10.443.10">
    <property type="entry name" value="Intergrase catalytic core"/>
    <property type="match status" value="1"/>
</dbReference>
<reference evidence="6" key="1">
    <citation type="submission" date="2015-04" db="EMBL/GenBank/DDBJ databases">
        <authorList>
            <person name="Syromyatnikov M.Y."/>
            <person name="Popov V.N."/>
        </authorList>
    </citation>
    <scope>NUCLEOTIDE SEQUENCE</scope>
    <source>
        <strain evidence="6">MO-1</strain>
    </source>
</reference>
<dbReference type="PANTHER" id="PTHR30349">
    <property type="entry name" value="PHAGE INTEGRASE-RELATED"/>
    <property type="match status" value="1"/>
</dbReference>
<dbReference type="AlphaFoldDB" id="A0A1S7LP59"/>
<dbReference type="PANTHER" id="PTHR30349:SF41">
    <property type="entry name" value="INTEGRASE_RECOMBINASE PROTEIN MJ0367-RELATED"/>
    <property type="match status" value="1"/>
</dbReference>
<dbReference type="Gene3D" id="1.10.150.130">
    <property type="match status" value="1"/>
</dbReference>
<dbReference type="CDD" id="cd01184">
    <property type="entry name" value="INT_C_like_1"/>
    <property type="match status" value="1"/>
</dbReference>
<evidence type="ECO:0000256" key="4">
    <source>
        <dbReference type="ARBA" id="ARBA00023172"/>
    </source>
</evidence>
<evidence type="ECO:0000256" key="3">
    <source>
        <dbReference type="ARBA" id="ARBA00023125"/>
    </source>
</evidence>
<dbReference type="InterPro" id="IPR050090">
    <property type="entry name" value="Tyrosine_recombinase_XerCD"/>
</dbReference>
<feature type="domain" description="Tyr recombinase" evidence="5">
    <location>
        <begin position="115"/>
        <end position="318"/>
    </location>
</feature>
<evidence type="ECO:0000256" key="1">
    <source>
        <dbReference type="ARBA" id="ARBA00008857"/>
    </source>
</evidence>
<sequence length="336" mass="37746">MEHETAIKRFSELVGDLPVDSIAKAHVRSFKESLAKLPPHASKRYRGLTAAQVVEKLEGSEGEGVERLEPPTINKDLAVLSKLLKWGHNEGFIDTPGWSNPASGMLVKRRTQRQDDKDPYAAEDLIKIFTSPVFTEGERQRGGAGEAQHWIPLLGLYTGARLNELGQLLLSDIREQAGVPFIDIRADGEEKQLKNLASNRIVPIHSQLQRMGLLEYVDQMRDAGERRLFPLVKAAKPRAVTANFSKWWSNYTRKEFVGIEAQKKTFHSFRHTFIDCARMNRIPDSTWKALVGHSGGTVSDDYGHGKGTMVELLAEAVEHIQYPGLDLSHLYKKKSQ</sequence>
<dbReference type="InterPro" id="IPR011010">
    <property type="entry name" value="DNA_brk_join_enz"/>
</dbReference>
<comment type="similarity">
    <text evidence="1">Belongs to the 'phage' integrase family.</text>
</comment>
<dbReference type="EMBL" id="LO017727">
    <property type="protein sequence ID" value="CRH07566.1"/>
    <property type="molecule type" value="Genomic_DNA"/>
</dbReference>